<feature type="binding site" evidence="8">
    <location>
        <position position="224"/>
    </location>
    <ligand>
        <name>S-adenosyl-L-methionine</name>
        <dbReference type="ChEBI" id="CHEBI:59789"/>
    </ligand>
</feature>
<keyword evidence="6 8" id="KW-0949">S-adenosyl-L-methionine</keyword>
<dbReference type="FunFam" id="3.90.1410.10:FF:000005">
    <property type="entry name" value="Ribulose-1,5 bisphosphate carboxylase/oxygenase large subunit N-methyltransferase, chloroplastic"/>
    <property type="match status" value="1"/>
</dbReference>
<keyword evidence="12" id="KW-1185">Reference proteome</keyword>
<feature type="binding site" evidence="8">
    <location>
        <position position="256"/>
    </location>
    <ligand>
        <name>substrate</name>
    </ligand>
</feature>
<keyword evidence="2" id="KW-0150">Chloroplast</keyword>
<dbReference type="InterPro" id="IPR001214">
    <property type="entry name" value="SET_dom"/>
</dbReference>
<evidence type="ECO:0000313" key="12">
    <source>
        <dbReference type="Proteomes" id="UP001222027"/>
    </source>
</evidence>
<evidence type="ECO:0000256" key="3">
    <source>
        <dbReference type="ARBA" id="ARBA00022603"/>
    </source>
</evidence>
<dbReference type="PANTHER" id="PTHR13271:SF113">
    <property type="entry name" value="[FRUCTOSE-BISPHOSPHATE ALDOLASE]-LYSINE N-METHYLTRANSFERASE, CHLOROPLASTIC"/>
    <property type="match status" value="1"/>
</dbReference>
<dbReference type="Gene3D" id="3.90.1420.10">
    <property type="entry name" value="Rubisco LSMT, substrate-binding domain"/>
    <property type="match status" value="1"/>
</dbReference>
<feature type="chain" id="PRO_5043687019" description="SET domain-containing protein" evidence="9">
    <location>
        <begin position="22"/>
        <end position="511"/>
    </location>
</feature>
<dbReference type="GO" id="GO:0016279">
    <property type="term" value="F:protein-lysine N-methyltransferase activity"/>
    <property type="evidence" value="ECO:0007669"/>
    <property type="project" value="InterPro"/>
</dbReference>
<dbReference type="InterPro" id="IPR046341">
    <property type="entry name" value="SET_dom_sf"/>
</dbReference>
<comment type="caution">
    <text evidence="11">The sequence shown here is derived from an EMBL/GenBank/DDBJ whole genome shotgun (WGS) entry which is preliminary data.</text>
</comment>
<evidence type="ECO:0000256" key="8">
    <source>
        <dbReference type="PIRSR" id="PIRSR009328-1"/>
    </source>
</evidence>
<keyword evidence="5" id="KW-0808">Transferase</keyword>
<keyword evidence="9" id="KW-0732">Signal</keyword>
<feature type="signal peptide" evidence="9">
    <location>
        <begin position="1"/>
        <end position="21"/>
    </location>
</feature>
<name>A0AAV8Q3J0_ENSVE</name>
<evidence type="ECO:0000256" key="1">
    <source>
        <dbReference type="ARBA" id="ARBA00004229"/>
    </source>
</evidence>
<gene>
    <name evidence="11" type="ORF">OPV22_034134</name>
</gene>
<evidence type="ECO:0000256" key="4">
    <source>
        <dbReference type="ARBA" id="ARBA00022640"/>
    </source>
</evidence>
<dbReference type="PROSITE" id="PS50280">
    <property type="entry name" value="SET"/>
    <property type="match status" value="1"/>
</dbReference>
<feature type="binding site" evidence="8">
    <location>
        <begin position="244"/>
        <end position="245"/>
    </location>
    <ligand>
        <name>S-adenosyl-L-methionine</name>
        <dbReference type="ChEBI" id="CHEBI:59789"/>
    </ligand>
</feature>
<dbReference type="CDD" id="cd19179">
    <property type="entry name" value="SET_RBCMT"/>
    <property type="match status" value="1"/>
</dbReference>
<dbReference type="PIRSF" id="PIRSF009328">
    <property type="entry name" value="RMT_SET"/>
    <property type="match status" value="1"/>
</dbReference>
<feature type="domain" description="SET" evidence="10">
    <location>
        <begin position="62"/>
        <end position="289"/>
    </location>
</feature>
<dbReference type="SUPFAM" id="SSF82199">
    <property type="entry name" value="SET domain"/>
    <property type="match status" value="1"/>
</dbReference>
<accession>A0AAV8Q3J0</accession>
<dbReference type="InterPro" id="IPR050600">
    <property type="entry name" value="SETD3_SETD6_MTase"/>
</dbReference>
<dbReference type="Gene3D" id="3.90.1410.10">
    <property type="entry name" value="set domain protein methyltransferase, domain 1"/>
    <property type="match status" value="1"/>
</dbReference>
<dbReference type="InterPro" id="IPR044431">
    <property type="entry name" value="SET_RBCMT"/>
</dbReference>
<protein>
    <recommendedName>
        <fullName evidence="10">SET domain-containing protein</fullName>
    </recommendedName>
</protein>
<dbReference type="SUPFAM" id="SSF81822">
    <property type="entry name" value="RuBisCo LSMT C-terminal, substrate-binding domain"/>
    <property type="match status" value="1"/>
</dbReference>
<evidence type="ECO:0000313" key="11">
    <source>
        <dbReference type="EMBL" id="KAJ8461208.1"/>
    </source>
</evidence>
<evidence type="ECO:0000259" key="10">
    <source>
        <dbReference type="PROSITE" id="PS50280"/>
    </source>
</evidence>
<dbReference type="Pfam" id="PF09273">
    <property type="entry name" value="Rubis-subs-bind"/>
    <property type="match status" value="1"/>
</dbReference>
<sequence length="511" mass="57366">MAVPRLLLHLVYPSLSSLLLAKCKPSPLPVLNIGCSSRRISTAAAQRAFDPPVDEFWRWHCERGAVAASSAAAVKPGFVPEGLGLVAQRDIPRNEVVVEVPKRLWIDSDTVVASEIGRLCAGLKPWVSIALFLLRERALGTASPWHPYLDILPPTTNSTIFWTEEELSEIEGTQLLNTTMGAKEYVESEFVKAEAEVILPNKHLFPLAITSLDFLWAFGMLRSRAFSYGRGENLALVPLADLINHSSSIIHKDSSWEIKGKGIFSRELIFSLRTPVYVKSGEQVYIQYDIAKSNADLALDYGFVEQRPDRDAYTFTLEISESDTFYGDKIDIAESNGLDETAYFDIALGCPLPPLMLPYLRLVVLGGTDAFLVESVFRNTIWGHLELSVSRANEEAICRVIRQACKSALSAYHTTIEEDEKLMEGDNLDERLRISICVRDGEKKVLQQIDDAFRERESELDILEYYQERKLKDLGLVGEQGSMEILLKMCKSQKLLNCMRNARRLPAESFI</sequence>
<keyword evidence="7" id="KW-0809">Transit peptide</keyword>
<dbReference type="GO" id="GO:0009507">
    <property type="term" value="C:chloroplast"/>
    <property type="evidence" value="ECO:0007669"/>
    <property type="project" value="UniProtKB-SubCell"/>
</dbReference>
<dbReference type="InterPro" id="IPR011192">
    <property type="entry name" value="Rubisco_LSMT_MeTrfase_plant"/>
</dbReference>
<dbReference type="GO" id="GO:0030785">
    <property type="term" value="F:[ribulose-bisphosphate carboxylase]-lysine N-methyltransferase activity"/>
    <property type="evidence" value="ECO:0007669"/>
    <property type="project" value="InterPro"/>
</dbReference>
<feature type="binding site" evidence="8">
    <location>
        <begin position="81"/>
        <end position="83"/>
    </location>
    <ligand>
        <name>S-adenosyl-L-methionine</name>
        <dbReference type="ChEBI" id="CHEBI:59789"/>
    </ligand>
</feature>
<keyword evidence="3" id="KW-0489">Methyltransferase</keyword>
<dbReference type="InterPro" id="IPR015353">
    <property type="entry name" value="Rubisco_LSMT_subst-bd"/>
</dbReference>
<evidence type="ECO:0000256" key="7">
    <source>
        <dbReference type="ARBA" id="ARBA00022946"/>
    </source>
</evidence>
<dbReference type="Proteomes" id="UP001222027">
    <property type="component" value="Unassembled WGS sequence"/>
</dbReference>
<dbReference type="EMBL" id="JAQQAF010000009">
    <property type="protein sequence ID" value="KAJ8461208.1"/>
    <property type="molecule type" value="Genomic_DNA"/>
</dbReference>
<reference evidence="11 12" key="1">
    <citation type="submission" date="2022-12" db="EMBL/GenBank/DDBJ databases">
        <title>Chromosome-scale assembly of the Ensete ventricosum genome.</title>
        <authorList>
            <person name="Dussert Y."/>
            <person name="Stocks J."/>
            <person name="Wendawek A."/>
            <person name="Woldeyes F."/>
            <person name="Nichols R.A."/>
            <person name="Borrell J.S."/>
        </authorList>
    </citation>
    <scope>NUCLEOTIDE SEQUENCE [LARGE SCALE GENOMIC DNA]</scope>
    <source>
        <strain evidence="12">cv. Maze</strain>
        <tissue evidence="11">Seeds</tissue>
    </source>
</reference>
<evidence type="ECO:0000256" key="6">
    <source>
        <dbReference type="ARBA" id="ARBA00022691"/>
    </source>
</evidence>
<dbReference type="GO" id="GO:0032259">
    <property type="term" value="P:methylation"/>
    <property type="evidence" value="ECO:0007669"/>
    <property type="project" value="UniProtKB-KW"/>
</dbReference>
<dbReference type="AlphaFoldDB" id="A0AAV8Q3J0"/>
<dbReference type="Pfam" id="PF00856">
    <property type="entry name" value="SET"/>
    <property type="match status" value="1"/>
</dbReference>
<evidence type="ECO:0000256" key="9">
    <source>
        <dbReference type="SAM" id="SignalP"/>
    </source>
</evidence>
<keyword evidence="4" id="KW-0934">Plastid</keyword>
<evidence type="ECO:0000256" key="2">
    <source>
        <dbReference type="ARBA" id="ARBA00022528"/>
    </source>
</evidence>
<proteinExistence type="predicted"/>
<feature type="binding site" evidence="8">
    <location>
        <position position="301"/>
    </location>
    <ligand>
        <name>substrate</name>
    </ligand>
</feature>
<dbReference type="PANTHER" id="PTHR13271">
    <property type="entry name" value="UNCHARACTERIZED PUTATIVE METHYLTRANSFERASE"/>
    <property type="match status" value="1"/>
</dbReference>
<dbReference type="InterPro" id="IPR036464">
    <property type="entry name" value="Rubisco_LSMT_subst-bd_sf"/>
</dbReference>
<evidence type="ECO:0000256" key="5">
    <source>
        <dbReference type="ARBA" id="ARBA00022679"/>
    </source>
</evidence>
<comment type="subcellular location">
    <subcellularLocation>
        <location evidence="1">Plastid</location>
        <location evidence="1">Chloroplast</location>
    </subcellularLocation>
</comment>
<organism evidence="11 12">
    <name type="scientific">Ensete ventricosum</name>
    <name type="common">Abyssinian banana</name>
    <name type="synonym">Musa ensete</name>
    <dbReference type="NCBI Taxonomy" id="4639"/>
    <lineage>
        <taxon>Eukaryota</taxon>
        <taxon>Viridiplantae</taxon>
        <taxon>Streptophyta</taxon>
        <taxon>Embryophyta</taxon>
        <taxon>Tracheophyta</taxon>
        <taxon>Spermatophyta</taxon>
        <taxon>Magnoliopsida</taxon>
        <taxon>Liliopsida</taxon>
        <taxon>Zingiberales</taxon>
        <taxon>Musaceae</taxon>
        <taxon>Ensete</taxon>
    </lineage>
</organism>
<dbReference type="FunFam" id="3.90.1420.10:FF:000004">
    <property type="entry name" value="Ribulose-1,5 bisphosphate carboxylase/oxygenase large subunit N-methyltransferase, chloroplastic"/>
    <property type="match status" value="1"/>
</dbReference>
<feature type="binding site" evidence="8">
    <location>
        <position position="288"/>
    </location>
    <ligand>
        <name>substrate</name>
    </ligand>
</feature>
<feature type="binding site" evidence="8">
    <location>
        <position position="224"/>
    </location>
    <ligand>
        <name>substrate</name>
    </ligand>
</feature>
<dbReference type="PROSITE" id="PS51583">
    <property type="entry name" value="SAM_MT127"/>
    <property type="match status" value="1"/>
</dbReference>
<feature type="binding site" evidence="8">
    <location>
        <position position="241"/>
    </location>
    <ligand>
        <name>substrate</name>
    </ligand>
</feature>